<dbReference type="PANTHER" id="PTHR34819">
    <property type="entry name" value="LARGE CYSTEINE-RICH PERIPLASMIC PROTEIN OMCB"/>
    <property type="match status" value="1"/>
</dbReference>
<dbReference type="Gene3D" id="2.60.40.10">
    <property type="entry name" value="Immunoglobulins"/>
    <property type="match status" value="2"/>
</dbReference>
<feature type="domain" description="DUF7507" evidence="2">
    <location>
        <begin position="886"/>
        <end position="943"/>
    </location>
</feature>
<dbReference type="NCBIfam" id="TIGR01451">
    <property type="entry name" value="B_ant_repeat"/>
    <property type="match status" value="10"/>
</dbReference>
<dbReference type="Pfam" id="PF24346">
    <property type="entry name" value="DUF7507"/>
    <property type="match status" value="6"/>
</dbReference>
<feature type="domain" description="DUF7507" evidence="2">
    <location>
        <begin position="1397"/>
        <end position="1481"/>
    </location>
</feature>
<evidence type="ECO:0000313" key="4">
    <source>
        <dbReference type="Proteomes" id="UP000608420"/>
    </source>
</evidence>
<feature type="domain" description="DUF11" evidence="1">
    <location>
        <begin position="1297"/>
        <end position="1392"/>
    </location>
</feature>
<reference evidence="4" key="1">
    <citation type="journal article" date="2019" name="Int. J. Syst. Evol. Microbiol.">
        <title>The Global Catalogue of Microorganisms (GCM) 10K type strain sequencing project: providing services to taxonomists for standard genome sequencing and annotation.</title>
        <authorList>
            <consortium name="The Broad Institute Genomics Platform"/>
            <consortium name="The Broad Institute Genome Sequencing Center for Infectious Disease"/>
            <person name="Wu L."/>
            <person name="Ma J."/>
        </authorList>
    </citation>
    <scope>NUCLEOTIDE SEQUENCE [LARGE SCALE GENOMIC DNA]</scope>
    <source>
        <strain evidence="4">CGMCC 1.15420</strain>
    </source>
</reference>
<dbReference type="Proteomes" id="UP000608420">
    <property type="component" value="Unassembled WGS sequence"/>
</dbReference>
<evidence type="ECO:0000259" key="1">
    <source>
        <dbReference type="Pfam" id="PF01345"/>
    </source>
</evidence>
<feature type="domain" description="DUF11" evidence="1">
    <location>
        <begin position="348"/>
        <end position="449"/>
    </location>
</feature>
<evidence type="ECO:0000259" key="2">
    <source>
        <dbReference type="Pfam" id="PF24346"/>
    </source>
</evidence>
<feature type="domain" description="DUF7507" evidence="2">
    <location>
        <begin position="1089"/>
        <end position="1178"/>
    </location>
</feature>
<organism evidence="3 4">
    <name type="scientific">Paenibacillus aceti</name>
    <dbReference type="NCBI Taxonomy" id="1820010"/>
    <lineage>
        <taxon>Bacteria</taxon>
        <taxon>Bacillati</taxon>
        <taxon>Bacillota</taxon>
        <taxon>Bacilli</taxon>
        <taxon>Bacillales</taxon>
        <taxon>Paenibacillaceae</taxon>
        <taxon>Paenibacillus</taxon>
    </lineage>
</organism>
<comment type="caution">
    <text evidence="3">The sequence shown here is derived from an EMBL/GenBank/DDBJ whole genome shotgun (WGS) entry which is preliminary data.</text>
</comment>
<sequence length="1628" mass="169622">MPLNLRFVDNQPGAITFTGNTLGLGRSDTVGVPGTIGSIGAFVTTDTALQFGSYPPGTTNDFNLNSSSAILRMPPGSTVLYAELVWSGTYTNTSGNVSAFIDKSISFTTPQGNVLSIAPDPATATNDLMINVGVNGYVRSANVTSIVQTAGPGVYTAGGVAGLISFPDAVANYCGWTLCVAYQNFGLPFRNLSIFVGGVLVSSNSTVTTPISGFGTPVTGPVFGRLAVSAQEGDADGGGTQMLFGPTTSDLTILSGPNNFADNFFASQINDDNGLLDTSGTFGTRNQINGSPGTNVVGGRQGWDITNVDISPTLVNNQTQAFVQFRTSADVYIVSAFGLQIDLNAPLIDINKTVDAPDAVLGQILTYTIFFRNSGTAAADFATIVDSIPEGTEFVDGSVFLDGAQLFGVNPETGIPIGNLEIGQDHVLTFQVRVVSRPPNDLIINEATLKFEYQIVTGGPFETGTVVSNPVITPFLAAEMALKKTAFPTNVFPGEVVHYIFTLINTGNAPLNNIHIDDPTLGFHQDILRLDPGTVVEFFLNFVIPPGTPAGTIFRNFVNAISDETGPLVAEADVIVQASFNVQITKTPDRFSANPGETVNYTIEVTNLSNAPITNVVVEDSLTGFSTVVPFMGEGESRSFIIPFVVPPGTTAGSVITNVATATPAETGPVSANAAIIVSEVTGLFVFKTVDHSTASPGETVTYTISVTNAGNAPLTNVHVTDALLGVDQVFASLNPGDTLQIEAPLVIPPTAMEGDIIHNTVTATSDQTGPETANADVIVTGASAISLTKSVTPAEASPGSTVTYTFVVTNTGNTTLSDVLLTDPLLGISNDLGVLTSGESRTLTVPFVIPEGASTNFINIATVIGHFGPVEASAEADAIVTLLLPTFTLTKTVTPAEALPGEEVMFTYTLTNTGNVPLTNIALSDPLLNFTSTIPVLAPEASIRDSIPFIIPEGTPAGTMFTNVLTAAPLETSAQTASATVTALGAPAIELTKTASVDSAMPGDTVTYTITVTNTGNIDLISVGVGDMQLGLDEIIPVLAVGESVTFTPTFTIPADTADGTIITNISTATSDQTESIEAVARVIVNAPAFTLNVSKTANPVSAVPGQTVQYTIVVTNTSASSLTNVLLTDDLLDVFEPLGTLAAGESRTLHFDFIVPVGTLAGSTILNTTTVDSDETDPVQATAIITVAEAPGLQLDKAFRPAEARPGQTVEVILTLRNTGNTNLINIVLRDPQLGFESQVPSLPAGTIQTVTYPFVVPELAPGAVITDTVTATSNQTGEASASASLSVLPGFNAAITKTVDRATAAPGEKVTFTIEFRNLSNAPLTNLVFSDPLLSIENITISEAPADFVTVFTRSFTIPLGTPNGAQLLNRVIVNSPEIGEIEAFAAVTTQGVPQLKVHKTVNPASALPGQTVIFVLRIVNTGNVPLRDLQINDPLLGIQGRMLMQNPGEKQKLIIPYTVPVSAAKGEQIVNTLEVSGPGIPTQMASATVSVIALPLSILKKSGTTQAFVQDEFPFTLLVTNNGTVPILDTVLTDSLQEGIRFVPGSVMIDGKSVNSANPEVGIPLGSLAPGQSIEVVFLVKAVCVPPKRKVSNLAHASFRPEGARQTFQVSSNVVIIHILEHEE</sequence>
<dbReference type="Pfam" id="PF01345">
    <property type="entry name" value="DUF11"/>
    <property type="match status" value="4"/>
</dbReference>
<dbReference type="PANTHER" id="PTHR34819:SF3">
    <property type="entry name" value="CELL SURFACE PROTEIN"/>
    <property type="match status" value="1"/>
</dbReference>
<keyword evidence="4" id="KW-1185">Reference proteome</keyword>
<dbReference type="InterPro" id="IPR047589">
    <property type="entry name" value="DUF11_rpt"/>
</dbReference>
<name>A0ABQ1VW98_9BACL</name>
<dbReference type="RefSeq" id="WP_120461911.1">
    <property type="nucleotide sequence ID" value="NZ_BMIW01000016.1"/>
</dbReference>
<dbReference type="Gene3D" id="2.60.40.740">
    <property type="match status" value="1"/>
</dbReference>
<evidence type="ECO:0000313" key="3">
    <source>
        <dbReference type="EMBL" id="GGG01990.1"/>
    </source>
</evidence>
<accession>A0ABQ1VW98</accession>
<dbReference type="InterPro" id="IPR051172">
    <property type="entry name" value="Chlamydia_OmcB"/>
</dbReference>
<evidence type="ECO:0008006" key="5">
    <source>
        <dbReference type="Google" id="ProtNLM"/>
    </source>
</evidence>
<dbReference type="InterPro" id="IPR001434">
    <property type="entry name" value="OmcB-like_DUF11"/>
</dbReference>
<dbReference type="InterPro" id="IPR013783">
    <property type="entry name" value="Ig-like_fold"/>
</dbReference>
<dbReference type="EMBL" id="BMIW01000016">
    <property type="protein sequence ID" value="GGG01990.1"/>
    <property type="molecule type" value="Genomic_DNA"/>
</dbReference>
<proteinExistence type="predicted"/>
<feature type="domain" description="DUF11" evidence="1">
    <location>
        <begin position="582"/>
        <end position="623"/>
    </location>
</feature>
<dbReference type="InterPro" id="IPR055354">
    <property type="entry name" value="DUF7507"/>
</dbReference>
<protein>
    <recommendedName>
        <fullName evidence="5">DUF11 domain-containing protein</fullName>
    </recommendedName>
</protein>
<gene>
    <name evidence="3" type="ORF">GCM10010913_24670</name>
</gene>
<feature type="domain" description="DUF11" evidence="1">
    <location>
        <begin position="1500"/>
        <end position="1600"/>
    </location>
</feature>
<feature type="domain" description="DUF7507" evidence="2">
    <location>
        <begin position="987"/>
        <end position="1076"/>
    </location>
</feature>
<feature type="domain" description="DUF7507" evidence="2">
    <location>
        <begin position="686"/>
        <end position="771"/>
    </location>
</feature>
<feature type="domain" description="DUF7507" evidence="2">
    <location>
        <begin position="784"/>
        <end position="866"/>
    </location>
</feature>